<comment type="caution">
    <text evidence="1">The sequence shown here is derived from an EMBL/GenBank/DDBJ whole genome shotgun (WGS) entry which is preliminary data.</text>
</comment>
<dbReference type="EMBL" id="VKKZ01000021">
    <property type="protein sequence ID" value="KAA6433386.1"/>
    <property type="molecule type" value="Genomic_DNA"/>
</dbReference>
<dbReference type="RefSeq" id="WP_149099046.1">
    <property type="nucleotide sequence ID" value="NZ_BMMG01000004.1"/>
</dbReference>
<sequence>MAGALGSKSKPTGPEIIAALRALSIEERETYLLHQLLKEGNGLEFLRLTKRVPLMAISPQGDTLRGFCFPMLDYLAVGGDKDFVRVPLQPKNARTVAEAWTCTLPTRKIVDAIYAAADVKLEPRPLTQHRDSVVTFLEHNQMIQKQLKGKRKGLLLAGHKKDVVLTPRLLRQGQKDRVALYGWHKSEGTPIQPLYLGHTATYTDYSHGIRLLYNRFEVNGQTYTLQELLAHPVLRPLVCDEDICEPIRY</sequence>
<accession>A0A5M8QF47</accession>
<dbReference type="EMBL" id="JBGOGF010000003">
    <property type="protein sequence ID" value="MFA1771021.1"/>
    <property type="molecule type" value="Genomic_DNA"/>
</dbReference>
<dbReference type="OrthoDB" id="262081at2"/>
<evidence type="ECO:0000313" key="2">
    <source>
        <dbReference type="EMBL" id="MFA1771021.1"/>
    </source>
</evidence>
<evidence type="ECO:0000313" key="4">
    <source>
        <dbReference type="Proteomes" id="UP001570846"/>
    </source>
</evidence>
<evidence type="ECO:0000313" key="1">
    <source>
        <dbReference type="EMBL" id="KAA6433386.1"/>
    </source>
</evidence>
<dbReference type="Proteomes" id="UP001570846">
    <property type="component" value="Unassembled WGS sequence"/>
</dbReference>
<name>A0A5M8QF47_9BACT</name>
<reference evidence="2 4" key="3">
    <citation type="submission" date="2024-08" db="EMBL/GenBank/DDBJ databases">
        <authorList>
            <person name="Wei W."/>
        </authorList>
    </citation>
    <scope>NUCLEOTIDE SEQUENCE [LARGE SCALE GENOMIC DNA]</scope>
    <source>
        <strain evidence="2 4">XU2</strain>
    </source>
</reference>
<proteinExistence type="predicted"/>
<organism evidence="1 3">
    <name type="scientific">Rufibacter glacialis</name>
    <dbReference type="NCBI Taxonomy" id="1259555"/>
    <lineage>
        <taxon>Bacteria</taxon>
        <taxon>Pseudomonadati</taxon>
        <taxon>Bacteroidota</taxon>
        <taxon>Cytophagia</taxon>
        <taxon>Cytophagales</taxon>
        <taxon>Hymenobacteraceae</taxon>
        <taxon>Rufibacter</taxon>
    </lineage>
</organism>
<gene>
    <name evidence="2" type="ORF">ACD591_06935</name>
    <name evidence="1" type="ORF">FOE74_12985</name>
</gene>
<keyword evidence="4" id="KW-1185">Reference proteome</keyword>
<dbReference type="AlphaFoldDB" id="A0A5M8QF47"/>
<dbReference type="Proteomes" id="UP000323866">
    <property type="component" value="Unassembled WGS sequence"/>
</dbReference>
<protein>
    <submittedName>
        <fullName evidence="1">Uncharacterized protein</fullName>
    </submittedName>
</protein>
<reference evidence="1 3" key="2">
    <citation type="submission" date="2019-09" db="EMBL/GenBank/DDBJ databases">
        <title>A bacterium isolated from glacier soil.</title>
        <authorList>
            <person name="Liu Q."/>
        </authorList>
    </citation>
    <scope>NUCLEOTIDE SEQUENCE [LARGE SCALE GENOMIC DNA]</scope>
    <source>
        <strain evidence="1 3">MDT1-10-3</strain>
    </source>
</reference>
<evidence type="ECO:0000313" key="3">
    <source>
        <dbReference type="Proteomes" id="UP000323866"/>
    </source>
</evidence>
<reference evidence="1 3" key="1">
    <citation type="submission" date="2019-07" db="EMBL/GenBank/DDBJ databases">
        <authorList>
            <person name="Qu J.-H."/>
        </authorList>
    </citation>
    <scope>NUCLEOTIDE SEQUENCE [LARGE SCALE GENOMIC DNA]</scope>
    <source>
        <strain evidence="1 3">MDT1-10-3</strain>
    </source>
</reference>